<evidence type="ECO:0000313" key="2">
    <source>
        <dbReference type="Proteomes" id="UP000649617"/>
    </source>
</evidence>
<dbReference type="EMBL" id="CAJNIZ010001003">
    <property type="protein sequence ID" value="CAE7180621.1"/>
    <property type="molecule type" value="Genomic_DNA"/>
</dbReference>
<dbReference type="OrthoDB" id="424071at2759"/>
<keyword evidence="2" id="KW-1185">Reference proteome</keyword>
<reference evidence="1" key="1">
    <citation type="submission" date="2021-02" db="EMBL/GenBank/DDBJ databases">
        <authorList>
            <person name="Dougan E. K."/>
            <person name="Rhodes N."/>
            <person name="Thang M."/>
            <person name="Chan C."/>
        </authorList>
    </citation>
    <scope>NUCLEOTIDE SEQUENCE</scope>
</reference>
<feature type="non-terminal residue" evidence="1">
    <location>
        <position position="1"/>
    </location>
</feature>
<organism evidence="1 2">
    <name type="scientific">Symbiodinium pilosum</name>
    <name type="common">Dinoflagellate</name>
    <dbReference type="NCBI Taxonomy" id="2952"/>
    <lineage>
        <taxon>Eukaryota</taxon>
        <taxon>Sar</taxon>
        <taxon>Alveolata</taxon>
        <taxon>Dinophyceae</taxon>
        <taxon>Suessiales</taxon>
        <taxon>Symbiodiniaceae</taxon>
        <taxon>Symbiodinium</taxon>
    </lineage>
</organism>
<dbReference type="Proteomes" id="UP000649617">
    <property type="component" value="Unassembled WGS sequence"/>
</dbReference>
<proteinExistence type="predicted"/>
<name>A0A812IVC0_SYMPI</name>
<feature type="non-terminal residue" evidence="1">
    <location>
        <position position="50"/>
    </location>
</feature>
<dbReference type="AlphaFoldDB" id="A0A812IVC0"/>
<sequence length="50" mass="6027">GKETKRETLLKQIKDVDELMNEELRNARKFVERQQLFEKKYMIGSKLGEQ</sequence>
<protein>
    <submittedName>
        <fullName evidence="1">Uncharacterized protein</fullName>
    </submittedName>
</protein>
<comment type="caution">
    <text evidence="1">The sequence shown here is derived from an EMBL/GenBank/DDBJ whole genome shotgun (WGS) entry which is preliminary data.</text>
</comment>
<gene>
    <name evidence="1" type="ORF">SPIL2461_LOCUS1062</name>
</gene>
<accession>A0A812IVC0</accession>
<evidence type="ECO:0000313" key="1">
    <source>
        <dbReference type="EMBL" id="CAE7180621.1"/>
    </source>
</evidence>